<dbReference type="InterPro" id="IPR011990">
    <property type="entry name" value="TPR-like_helical_dom_sf"/>
</dbReference>
<dbReference type="InterPro" id="IPR056833">
    <property type="entry name" value="ARM_TT21_N"/>
</dbReference>
<comment type="caution">
    <text evidence="3">The sequence shown here is derived from an EMBL/GenBank/DDBJ whole genome shotgun (WGS) entry which is preliminary data.</text>
</comment>
<dbReference type="PANTHER" id="PTHR12558">
    <property type="entry name" value="CELL DIVISION CYCLE 16,23,27"/>
    <property type="match status" value="1"/>
</dbReference>
<keyword evidence="1" id="KW-0802">TPR repeat</keyword>
<reference evidence="3" key="1">
    <citation type="journal article" date="2020" name="mSystems">
        <title>Genome- and Community-Level Interaction Insights into Carbon Utilization and Element Cycling Functions of Hydrothermarchaeota in Hydrothermal Sediment.</title>
        <authorList>
            <person name="Zhou Z."/>
            <person name="Liu Y."/>
            <person name="Xu W."/>
            <person name="Pan J."/>
            <person name="Luo Z.H."/>
            <person name="Li M."/>
        </authorList>
    </citation>
    <scope>NUCLEOTIDE SEQUENCE [LARGE SCALE GENOMIC DNA]</scope>
    <source>
        <strain evidence="3">SpSt-479</strain>
    </source>
</reference>
<evidence type="ECO:0000313" key="3">
    <source>
        <dbReference type="EMBL" id="HFI91682.1"/>
    </source>
</evidence>
<evidence type="ECO:0000259" key="2">
    <source>
        <dbReference type="Pfam" id="PF25062"/>
    </source>
</evidence>
<protein>
    <submittedName>
        <fullName evidence="3">Tetratricopeptide repeat protein</fullName>
    </submittedName>
</protein>
<accession>A0A7V3E7T5</accession>
<gene>
    <name evidence="3" type="ORF">ENS31_09185</name>
</gene>
<name>A0A7V3E7T5_9BACT</name>
<dbReference type="AlphaFoldDB" id="A0A7V3E7T5"/>
<feature type="repeat" description="TPR" evidence="1">
    <location>
        <begin position="561"/>
        <end position="594"/>
    </location>
</feature>
<dbReference type="InterPro" id="IPR019734">
    <property type="entry name" value="TPR_rpt"/>
</dbReference>
<organism evidence="3">
    <name type="scientific">Ignavibacterium album</name>
    <dbReference type="NCBI Taxonomy" id="591197"/>
    <lineage>
        <taxon>Bacteria</taxon>
        <taxon>Pseudomonadati</taxon>
        <taxon>Ignavibacteriota</taxon>
        <taxon>Ignavibacteria</taxon>
        <taxon>Ignavibacteriales</taxon>
        <taxon>Ignavibacteriaceae</taxon>
        <taxon>Ignavibacterium</taxon>
    </lineage>
</organism>
<dbReference type="PANTHER" id="PTHR12558:SF44">
    <property type="entry name" value="TETRATRICOPEPTIDE REPEAT-CONTAINING PROTEIN"/>
    <property type="match status" value="1"/>
</dbReference>
<sequence length="605" mass="69338">MIHNIFNRLFLLFIFFATSLIAQDFSAGIKLIKNEKYSEAKKYFSSYLNTSSASIANFYLGQIALIKGEIDSAKYFFEQGIINNSSMALNYAGMVKVNLIEDNQTNADLNERKAIELTDDKNESVYLVLAEGYILPNINKYDKAIDMINKALLLNPQSIDGYILLGKLYLNKGNGTEAIKNFEKALDINKNNPEAMILKAKVYSLINNYDEAIKLLNHAISIDSTYSPVYNSIAEAYASIKDYGKAVEYYSKYLSTSELSSEKLKRYVQFLYLNKDYEKVIKILEGNETSEKDIISSTRILAYSYLRINDLENSKRYFEKLFSLPNAEFLPTDYENYADLLSSAGNDSLAIENLLKIVSLDSTRKDILGKISFLSFKNKKWDQVVDALEQKKTLTTQEYFDLGKAYIFKGDEKINELIENLKQKLSLNDEQVLKLRILLLNYQKELKGADQDSLKINSALDRLIQSTESLIAANQKSKWLANKKTWGDLVQTKIWLEYAMADSAFSNLSSKAPNLPIAYIWRARVNTNFDPESVNGLAKPFYEQFIKLASDDSIKYKKELVEAYSYLGYYYYLQKDNELSKKYWGKVILLDPENTQAKEVIKQLK</sequence>
<dbReference type="Gene3D" id="1.25.40.10">
    <property type="entry name" value="Tetratricopeptide repeat domain"/>
    <property type="match status" value="3"/>
</dbReference>
<feature type="repeat" description="TPR" evidence="1">
    <location>
        <begin position="227"/>
        <end position="260"/>
    </location>
</feature>
<dbReference type="SMART" id="SM00028">
    <property type="entry name" value="TPR"/>
    <property type="match status" value="6"/>
</dbReference>
<proteinExistence type="predicted"/>
<dbReference type="PROSITE" id="PS50005">
    <property type="entry name" value="TPR"/>
    <property type="match status" value="5"/>
</dbReference>
<dbReference type="Pfam" id="PF13181">
    <property type="entry name" value="TPR_8"/>
    <property type="match status" value="1"/>
</dbReference>
<dbReference type="PROSITE" id="PS50293">
    <property type="entry name" value="TPR_REGION"/>
    <property type="match status" value="1"/>
</dbReference>
<dbReference type="SUPFAM" id="SSF48452">
    <property type="entry name" value="TPR-like"/>
    <property type="match status" value="3"/>
</dbReference>
<feature type="repeat" description="TPR" evidence="1">
    <location>
        <begin position="125"/>
        <end position="158"/>
    </location>
</feature>
<feature type="repeat" description="TPR" evidence="1">
    <location>
        <begin position="193"/>
        <end position="226"/>
    </location>
</feature>
<feature type="repeat" description="TPR" evidence="1">
    <location>
        <begin position="159"/>
        <end position="192"/>
    </location>
</feature>
<dbReference type="EMBL" id="DSUJ01000008">
    <property type="protein sequence ID" value="HFI91682.1"/>
    <property type="molecule type" value="Genomic_DNA"/>
</dbReference>
<dbReference type="Pfam" id="PF25062">
    <property type="entry name" value="ARM_TT21_N"/>
    <property type="match status" value="1"/>
</dbReference>
<dbReference type="GO" id="GO:0051301">
    <property type="term" value="P:cell division"/>
    <property type="evidence" value="ECO:0007669"/>
    <property type="project" value="TreeGrafter"/>
</dbReference>
<feature type="domain" description="Tetratricopeptide repeat protein 21A/21B N-terminal ARM repeat" evidence="2">
    <location>
        <begin position="34"/>
        <end position="246"/>
    </location>
</feature>
<evidence type="ECO:0000256" key="1">
    <source>
        <dbReference type="PROSITE-ProRule" id="PRU00339"/>
    </source>
</evidence>